<comment type="caution">
    <text evidence="4">The sequence shown here is derived from an EMBL/GenBank/DDBJ whole genome shotgun (WGS) entry which is preliminary data.</text>
</comment>
<dbReference type="InterPro" id="IPR051601">
    <property type="entry name" value="Serine_prot/Carboxylest_S33"/>
</dbReference>
<reference evidence="4 5" key="1">
    <citation type="journal article" date="2018" name="IMA Fungus">
        <title>IMA Genome-F 10: Nine draft genome sequences of Claviceps purpurea s.lat., including C. arundinis, C. humidiphila, and C. cf. spartinae, pseudomolecules for the pitch canker pathogen Fusarium circinatum, draft genome of Davidsoniella eucalypti, Grosmannia galeiformis, Quambalaria eucalypti, and Teratosphaeria destructans.</title>
        <authorList>
            <person name="Wingfield B.D."/>
            <person name="Liu M."/>
            <person name="Nguyen H.D."/>
            <person name="Lane F.A."/>
            <person name="Morgan S.W."/>
            <person name="De Vos L."/>
            <person name="Wilken P.M."/>
            <person name="Duong T.A."/>
            <person name="Aylward J."/>
            <person name="Coetzee M.P."/>
            <person name="Dadej K."/>
            <person name="De Beer Z.W."/>
            <person name="Findlay W."/>
            <person name="Havenga M."/>
            <person name="Kolarik M."/>
            <person name="Menzies J.G."/>
            <person name="Naidoo K."/>
            <person name="Pochopski O."/>
            <person name="Shoukouhi P."/>
            <person name="Santana Q.C."/>
            <person name="Seifert K.A."/>
            <person name="Soal N."/>
            <person name="Steenkamp E.T."/>
            <person name="Tatham C.T."/>
            <person name="van der Nest M.A."/>
            <person name="Wingfield M.J."/>
        </authorList>
    </citation>
    <scope>NUCLEOTIDE SEQUENCE [LARGE SCALE GENOMIC DNA]</scope>
    <source>
        <strain evidence="4">CMW44962</strain>
    </source>
</reference>
<name>A0A9W7SXF4_9PEZI</name>
<dbReference type="Proteomes" id="UP001138500">
    <property type="component" value="Unassembled WGS sequence"/>
</dbReference>
<dbReference type="PANTHER" id="PTHR43248:SF25">
    <property type="entry name" value="AB HYDROLASE-1 DOMAIN-CONTAINING PROTEIN-RELATED"/>
    <property type="match status" value="1"/>
</dbReference>
<protein>
    <submittedName>
        <fullName evidence="4">TAP-like protein</fullName>
    </submittedName>
</protein>
<evidence type="ECO:0000313" key="5">
    <source>
        <dbReference type="Proteomes" id="UP001138500"/>
    </source>
</evidence>
<dbReference type="PANTHER" id="PTHR43248">
    <property type="entry name" value="2-SUCCINYL-6-HYDROXY-2,4-CYCLOHEXADIENE-1-CARBOXYLATE SYNTHASE"/>
    <property type="match status" value="1"/>
</dbReference>
<sequence>MDWLGDSAEANQTVQLALIKVEATVPITDPTYGGAVVLNPGGPGGSGIDQVLRGGHHVRTIVSAGPDADHATARNFDIIGFDPRGVNNTTPFLSCAPNHLEAARQAIEEDAHGFIDSSDTAFDYIWARKRAWADDCSRRAAAQGIGKHVSTAPVARDIIEIVERHGEWREQEVQRQLSRDNSLTEADKEAIIDRTAYHPLDGVSDSHDYMAAGWTTNLRDTDLTFVKLAEHCWDGGKDHCALWHEDGPAAITETVQATIQDLKDDPIGVASDGHYGPTAVTHADLMKLIRDIVYWPLADFPLTVQILHDLRNRNGTSLRAWTRSQQPPLGEPLSKTCLQDGPYSAACLRGATPSANAAIACSDGWPHRLDEPRERYRRYADRLTAASRLIGASWASIMMPCTAWHARPHWRYDGDFRDGTAHPILFVGNTVDPVTPLSNAFTMARGFEGAGVLHQDSEGHCSYSGLSLCTARAVRAYFQSGVLPGEVGALREVDGWEGWGELCAVDRKPLDGYTRDGVVPLPEGERDRELWEAMVGLNRGWP</sequence>
<dbReference type="SUPFAM" id="SSF53474">
    <property type="entry name" value="alpha/beta-Hydrolases"/>
    <property type="match status" value="1"/>
</dbReference>
<dbReference type="InterPro" id="IPR029058">
    <property type="entry name" value="AB_hydrolase_fold"/>
</dbReference>
<dbReference type="GO" id="GO:0016787">
    <property type="term" value="F:hydrolase activity"/>
    <property type="evidence" value="ECO:0007669"/>
    <property type="project" value="UniProtKB-KW"/>
</dbReference>
<keyword evidence="5" id="KW-1185">Reference proteome</keyword>
<organism evidence="4 5">
    <name type="scientific">Teratosphaeria destructans</name>
    <dbReference type="NCBI Taxonomy" id="418781"/>
    <lineage>
        <taxon>Eukaryota</taxon>
        <taxon>Fungi</taxon>
        <taxon>Dikarya</taxon>
        <taxon>Ascomycota</taxon>
        <taxon>Pezizomycotina</taxon>
        <taxon>Dothideomycetes</taxon>
        <taxon>Dothideomycetidae</taxon>
        <taxon>Mycosphaerellales</taxon>
        <taxon>Teratosphaeriaceae</taxon>
        <taxon>Teratosphaeria</taxon>
    </lineage>
</organism>
<feature type="domain" description="Peptidase S33 tripeptidyl aminopeptidase-like C-terminal" evidence="3">
    <location>
        <begin position="388"/>
        <end position="485"/>
    </location>
</feature>
<dbReference type="EMBL" id="RIBY02000691">
    <property type="protein sequence ID" value="KAH9838837.1"/>
    <property type="molecule type" value="Genomic_DNA"/>
</dbReference>
<gene>
    <name evidence="4" type="ORF">Tdes44962_MAKER08156</name>
</gene>
<accession>A0A9W7SXF4</accession>
<comment type="similarity">
    <text evidence="1">Belongs to the peptidase S33 family.</text>
</comment>
<evidence type="ECO:0000313" key="4">
    <source>
        <dbReference type="EMBL" id="KAH9838837.1"/>
    </source>
</evidence>
<evidence type="ECO:0000256" key="1">
    <source>
        <dbReference type="ARBA" id="ARBA00010088"/>
    </source>
</evidence>
<reference evidence="4 5" key="2">
    <citation type="journal article" date="2021" name="Curr. Genet.">
        <title>Genetic response to nitrogen starvation in the aggressive Eucalyptus foliar pathogen Teratosphaeria destructans.</title>
        <authorList>
            <person name="Havenga M."/>
            <person name="Wingfield B.D."/>
            <person name="Wingfield M.J."/>
            <person name="Dreyer L.L."/>
            <person name="Roets F."/>
            <person name="Aylward J."/>
        </authorList>
    </citation>
    <scope>NUCLEOTIDE SEQUENCE [LARGE SCALE GENOMIC DNA]</scope>
    <source>
        <strain evidence="4">CMW44962</strain>
    </source>
</reference>
<proteinExistence type="inferred from homology"/>
<evidence type="ECO:0000256" key="2">
    <source>
        <dbReference type="ARBA" id="ARBA00022801"/>
    </source>
</evidence>
<dbReference type="Pfam" id="PF08386">
    <property type="entry name" value="Abhydrolase_4"/>
    <property type="match status" value="1"/>
</dbReference>
<keyword evidence="2" id="KW-0378">Hydrolase</keyword>
<evidence type="ECO:0000259" key="3">
    <source>
        <dbReference type="Pfam" id="PF08386"/>
    </source>
</evidence>
<dbReference type="AlphaFoldDB" id="A0A9W7SXF4"/>
<dbReference type="OrthoDB" id="425534at2759"/>
<dbReference type="InterPro" id="IPR013595">
    <property type="entry name" value="Pept_S33_TAP-like_C"/>
</dbReference>